<feature type="transmembrane region" description="Helical" evidence="5">
    <location>
        <begin position="178"/>
        <end position="204"/>
    </location>
</feature>
<dbReference type="EMBL" id="CP036273">
    <property type="protein sequence ID" value="QDU21046.1"/>
    <property type="molecule type" value="Genomic_DNA"/>
</dbReference>
<feature type="transmembrane region" description="Helical" evidence="5">
    <location>
        <begin position="225"/>
        <end position="242"/>
    </location>
</feature>
<dbReference type="PANTHER" id="PTHR11662:SF399">
    <property type="entry name" value="FI19708P1-RELATED"/>
    <property type="match status" value="1"/>
</dbReference>
<feature type="transmembrane region" description="Helical" evidence="5">
    <location>
        <begin position="324"/>
        <end position="345"/>
    </location>
</feature>
<evidence type="ECO:0000256" key="1">
    <source>
        <dbReference type="ARBA" id="ARBA00004141"/>
    </source>
</evidence>
<proteinExistence type="predicted"/>
<evidence type="ECO:0000313" key="7">
    <source>
        <dbReference type="EMBL" id="QDU21046.1"/>
    </source>
</evidence>
<dbReference type="SUPFAM" id="SSF103473">
    <property type="entry name" value="MFS general substrate transporter"/>
    <property type="match status" value="1"/>
</dbReference>
<feature type="transmembrane region" description="Helical" evidence="5">
    <location>
        <begin position="357"/>
        <end position="377"/>
    </location>
</feature>
<evidence type="ECO:0000259" key="6">
    <source>
        <dbReference type="PROSITE" id="PS50850"/>
    </source>
</evidence>
<evidence type="ECO:0000256" key="2">
    <source>
        <dbReference type="ARBA" id="ARBA00022692"/>
    </source>
</evidence>
<dbReference type="Pfam" id="PF07690">
    <property type="entry name" value="MFS_1"/>
    <property type="match status" value="1"/>
</dbReference>
<dbReference type="RefSeq" id="WP_145239639.1">
    <property type="nucleotide sequence ID" value="NZ_CP036273.1"/>
</dbReference>
<feature type="domain" description="Major facilitator superfamily (MFS) profile" evidence="6">
    <location>
        <begin position="17"/>
        <end position="413"/>
    </location>
</feature>
<feature type="transmembrane region" description="Helical" evidence="5">
    <location>
        <begin position="299"/>
        <end position="318"/>
    </location>
</feature>
<dbReference type="Proteomes" id="UP000319576">
    <property type="component" value="Chromosome"/>
</dbReference>
<dbReference type="Gene3D" id="1.20.1250.20">
    <property type="entry name" value="MFS general substrate transporter like domains"/>
    <property type="match status" value="2"/>
</dbReference>
<feature type="transmembrane region" description="Helical" evidence="5">
    <location>
        <begin position="51"/>
        <end position="74"/>
    </location>
</feature>
<feature type="transmembrane region" description="Helical" evidence="5">
    <location>
        <begin position="267"/>
        <end position="287"/>
    </location>
</feature>
<reference evidence="7 8" key="1">
    <citation type="submission" date="2019-02" db="EMBL/GenBank/DDBJ databases">
        <title>Deep-cultivation of Planctomycetes and their phenomic and genomic characterization uncovers novel biology.</title>
        <authorList>
            <person name="Wiegand S."/>
            <person name="Jogler M."/>
            <person name="Boedeker C."/>
            <person name="Pinto D."/>
            <person name="Vollmers J."/>
            <person name="Rivas-Marin E."/>
            <person name="Kohn T."/>
            <person name="Peeters S.H."/>
            <person name="Heuer A."/>
            <person name="Rast P."/>
            <person name="Oberbeckmann S."/>
            <person name="Bunk B."/>
            <person name="Jeske O."/>
            <person name="Meyerdierks A."/>
            <person name="Storesund J.E."/>
            <person name="Kallscheuer N."/>
            <person name="Luecker S."/>
            <person name="Lage O.M."/>
            <person name="Pohl T."/>
            <person name="Merkel B.J."/>
            <person name="Hornburger P."/>
            <person name="Mueller R.-W."/>
            <person name="Bruemmer F."/>
            <person name="Labrenz M."/>
            <person name="Spormann A.M."/>
            <person name="Op den Camp H."/>
            <person name="Overmann J."/>
            <person name="Amann R."/>
            <person name="Jetten M.S.M."/>
            <person name="Mascher T."/>
            <person name="Medema M.H."/>
            <person name="Devos D.P."/>
            <person name="Kaster A.-K."/>
            <person name="Ovreas L."/>
            <person name="Rohde M."/>
            <person name="Galperin M.Y."/>
            <person name="Jogler C."/>
        </authorList>
    </citation>
    <scope>NUCLEOTIDE SEQUENCE [LARGE SCALE GENOMIC DNA]</scope>
    <source>
        <strain evidence="7 8">ETA_A1</strain>
    </source>
</reference>
<dbReference type="InterPro" id="IPR020846">
    <property type="entry name" value="MFS_dom"/>
</dbReference>
<name>A0A517XU57_9BACT</name>
<keyword evidence="8" id="KW-1185">Reference proteome</keyword>
<feature type="transmembrane region" description="Helical" evidence="5">
    <location>
        <begin position="13"/>
        <end position="30"/>
    </location>
</feature>
<dbReference type="PROSITE" id="PS50850">
    <property type="entry name" value="MFS"/>
    <property type="match status" value="1"/>
</dbReference>
<keyword evidence="2 5" id="KW-0812">Transmembrane</keyword>
<dbReference type="OrthoDB" id="8596007at2"/>
<dbReference type="GO" id="GO:0016020">
    <property type="term" value="C:membrane"/>
    <property type="evidence" value="ECO:0007669"/>
    <property type="project" value="UniProtKB-SubCell"/>
</dbReference>
<dbReference type="AlphaFoldDB" id="A0A517XU57"/>
<evidence type="ECO:0000313" key="8">
    <source>
        <dbReference type="Proteomes" id="UP000319576"/>
    </source>
</evidence>
<accession>A0A517XU57</accession>
<feature type="transmembrane region" description="Helical" evidence="5">
    <location>
        <begin position="86"/>
        <end position="108"/>
    </location>
</feature>
<evidence type="ECO:0000256" key="3">
    <source>
        <dbReference type="ARBA" id="ARBA00022989"/>
    </source>
</evidence>
<keyword evidence="3 5" id="KW-1133">Transmembrane helix</keyword>
<keyword evidence="4 5" id="KW-0472">Membrane</keyword>
<dbReference type="InterPro" id="IPR011701">
    <property type="entry name" value="MFS"/>
</dbReference>
<dbReference type="GO" id="GO:0022857">
    <property type="term" value="F:transmembrane transporter activity"/>
    <property type="evidence" value="ECO:0007669"/>
    <property type="project" value="InterPro"/>
</dbReference>
<protein>
    <submittedName>
        <fullName evidence="7">Putative sulfoacetate transporter SauU</fullName>
    </submittedName>
</protein>
<evidence type="ECO:0000256" key="5">
    <source>
        <dbReference type="SAM" id="Phobius"/>
    </source>
</evidence>
<dbReference type="InterPro" id="IPR050382">
    <property type="entry name" value="MFS_Na/Anion_cotransporter"/>
</dbReference>
<organism evidence="7 8">
    <name type="scientific">Urbifossiella limnaea</name>
    <dbReference type="NCBI Taxonomy" id="2528023"/>
    <lineage>
        <taxon>Bacteria</taxon>
        <taxon>Pseudomonadati</taxon>
        <taxon>Planctomycetota</taxon>
        <taxon>Planctomycetia</taxon>
        <taxon>Gemmatales</taxon>
        <taxon>Gemmataceae</taxon>
        <taxon>Urbifossiella</taxon>
    </lineage>
</organism>
<dbReference type="InterPro" id="IPR036259">
    <property type="entry name" value="MFS_trans_sf"/>
</dbReference>
<comment type="subcellular location">
    <subcellularLocation>
        <location evidence="1">Membrane</location>
        <topology evidence="1">Multi-pass membrane protein</topology>
    </subcellularLocation>
</comment>
<sequence>MSSEPSQAPASPWRWWVCGLLFLATTLNYMDRVGLNQMAPRIQSALTIDDFEYSLLESGFSFAFAAGALLFGFIVDRVNVRWVYPLAVLGWSAAGVLTGYASGFAWLFGCRVALGLFEAGNWPCGIRTTKAVLRTDERSFGNSLFQSGTAVGAVCTPPLVLALLQWADANGTADSWRLPFLVIGYMGIGWVVLWFVTVPGRLIASAGGRQEGGGRYTDVFRDRRFWALLGMVVTVNIAWHSYRPWLPKYLMQVRGLTEFEMTKLTTVYYLVADVGSWTVGLLTLLLMRRFRVAGHNARLIAYAGCGGLTAVSLAVPFVPTGWVFTGLVLIYAFAALGLFPTYFAMSQELSAAHQGKVTGTLGAGAHLTLSLVVFPIQGWVVKNTGSYDGVLAVAGLFPMLGFALMVVLWPPERNAGGPPGAPGGPPHE</sequence>
<dbReference type="KEGG" id="uli:ETAA1_30100"/>
<feature type="transmembrane region" description="Helical" evidence="5">
    <location>
        <begin position="389"/>
        <end position="409"/>
    </location>
</feature>
<dbReference type="PANTHER" id="PTHR11662">
    <property type="entry name" value="SOLUTE CARRIER FAMILY 17"/>
    <property type="match status" value="1"/>
</dbReference>
<evidence type="ECO:0000256" key="4">
    <source>
        <dbReference type="ARBA" id="ARBA00023136"/>
    </source>
</evidence>
<gene>
    <name evidence="7" type="primary">sauU_6</name>
    <name evidence="7" type="ORF">ETAA1_30100</name>
</gene>